<keyword evidence="4" id="KW-1185">Reference proteome</keyword>
<dbReference type="Proteomes" id="UP000596157">
    <property type="component" value="Chromosome"/>
</dbReference>
<dbReference type="EMBL" id="CP067099">
    <property type="protein sequence ID" value="QQO60805.1"/>
    <property type="molecule type" value="Genomic_DNA"/>
</dbReference>
<name>A0ABX7AA10_9GAMM</name>
<keyword evidence="2" id="KW-0732">Signal</keyword>
<feature type="signal peptide" evidence="2">
    <location>
        <begin position="1"/>
        <end position="21"/>
    </location>
</feature>
<evidence type="ECO:0000313" key="3">
    <source>
        <dbReference type="EMBL" id="QQO60805.1"/>
    </source>
</evidence>
<accession>A0ABX7AA10</accession>
<feature type="chain" id="PRO_5045344090" description="Lipoprotein" evidence="2">
    <location>
        <begin position="22"/>
        <end position="167"/>
    </location>
</feature>
<gene>
    <name evidence="3" type="ORF">JI723_10805</name>
</gene>
<proteinExistence type="predicted"/>
<organism evidence="3 4">
    <name type="scientific">Providencia manganoxydans</name>
    <dbReference type="NCBI Taxonomy" id="2923283"/>
    <lineage>
        <taxon>Bacteria</taxon>
        <taxon>Pseudomonadati</taxon>
        <taxon>Pseudomonadota</taxon>
        <taxon>Gammaproteobacteria</taxon>
        <taxon>Enterobacterales</taxon>
        <taxon>Morganellaceae</taxon>
        <taxon>Providencia</taxon>
    </lineage>
</organism>
<sequence length="167" mass="19843">MKAIIILPYLFLLGCSTPAMEIKSENQKIKKSSSGVKPINTYSMGQSKTKFEVELEQQQNRAAVRSQNDGSYAYSLDYLRYERDKQENVRRKREKEQSEASQRKIESLDREYSSLEAMYIYRDLSRDEKQYIESRMKQIENDRNWERLQSLGSIGGDSKSWEWQWEQ</sequence>
<evidence type="ECO:0008006" key="5">
    <source>
        <dbReference type="Google" id="ProtNLM"/>
    </source>
</evidence>
<dbReference type="PROSITE" id="PS51257">
    <property type="entry name" value="PROKAR_LIPOPROTEIN"/>
    <property type="match status" value="1"/>
</dbReference>
<feature type="region of interest" description="Disordered" evidence="1">
    <location>
        <begin position="87"/>
        <end position="106"/>
    </location>
</feature>
<reference evidence="4" key="1">
    <citation type="submission" date="2021-01" db="EMBL/GenBank/DDBJ databases">
        <title>Providencia vermicola LLDRA6, a soil-borne Mn(II)-oxidizing bacterium, exploits a strategy of superoxide production coupled to hydrogen peroxide consumption to generate Mn oxides, as revealed by transcriptional up-regulation of genes for phenylacetic acid catabolism.</title>
        <authorList>
            <person name="Chen S."/>
            <person name="Ding Z."/>
            <person name="Chen J."/>
            <person name="Luo J."/>
            <person name="Ruan X."/>
            <person name="Li Z."/>
            <person name="Liao F."/>
            <person name="He J."/>
            <person name="Li D."/>
        </authorList>
    </citation>
    <scope>NUCLEOTIDE SEQUENCE [LARGE SCALE GENOMIC DNA]</scope>
    <source>
        <strain evidence="4">LLDRA6</strain>
    </source>
</reference>
<dbReference type="RefSeq" id="WP_319065958.1">
    <property type="nucleotide sequence ID" value="NZ_CP067099.1"/>
</dbReference>
<protein>
    <recommendedName>
        <fullName evidence="5">Lipoprotein</fullName>
    </recommendedName>
</protein>
<evidence type="ECO:0000313" key="4">
    <source>
        <dbReference type="Proteomes" id="UP000596157"/>
    </source>
</evidence>
<evidence type="ECO:0000256" key="1">
    <source>
        <dbReference type="SAM" id="MobiDB-lite"/>
    </source>
</evidence>
<dbReference type="GeneID" id="92279211"/>
<evidence type="ECO:0000256" key="2">
    <source>
        <dbReference type="SAM" id="SignalP"/>
    </source>
</evidence>